<dbReference type="EMBL" id="LR798229">
    <property type="protein sequence ID" value="CAB5207009.1"/>
    <property type="molecule type" value="Genomic_DNA"/>
</dbReference>
<accession>A0A6J7WCC9</accession>
<reference evidence="1" key="1">
    <citation type="submission" date="2020-05" db="EMBL/GenBank/DDBJ databases">
        <authorList>
            <person name="Chiriac C."/>
            <person name="Salcher M."/>
            <person name="Ghai R."/>
            <person name="Kavagutti S V."/>
        </authorList>
    </citation>
    <scope>NUCLEOTIDE SEQUENCE</scope>
</reference>
<proteinExistence type="predicted"/>
<gene>
    <name evidence="1" type="ORF">UFOVP184_12</name>
</gene>
<organism evidence="1">
    <name type="scientific">uncultured Caudovirales phage</name>
    <dbReference type="NCBI Taxonomy" id="2100421"/>
    <lineage>
        <taxon>Viruses</taxon>
        <taxon>Duplodnaviria</taxon>
        <taxon>Heunggongvirae</taxon>
        <taxon>Uroviricota</taxon>
        <taxon>Caudoviricetes</taxon>
        <taxon>Peduoviridae</taxon>
        <taxon>Maltschvirus</taxon>
        <taxon>Maltschvirus maltsch</taxon>
    </lineage>
</organism>
<evidence type="ECO:0000313" key="1">
    <source>
        <dbReference type="EMBL" id="CAB5207009.1"/>
    </source>
</evidence>
<sequence length="136" mass="15702">MKTLELNTIARQLILEGRHDGLTKRQIKAERKAYVAGYQCTGRDYADMYRRRRNGYIHEMDLRTVALYLGFARGSAKYLVESAYDRDSRRRWLSTLSNEKANVRKALAEIKADRLADKGLWRTVGGDVPFTRKDGS</sequence>
<name>A0A6J7WCC9_9CAUD</name>
<protein>
    <submittedName>
        <fullName evidence="1">Uncharacterized protein</fullName>
    </submittedName>
</protein>